<proteinExistence type="predicted"/>
<name>A0A7D4AT01_ACTVE</name>
<evidence type="ECO:0000313" key="5">
    <source>
        <dbReference type="Proteomes" id="UP000501240"/>
    </source>
</evidence>
<dbReference type="AlphaFoldDB" id="A0A7D4AT01"/>
<feature type="domain" description="Mammalian cell entry C-terminal" evidence="3">
    <location>
        <begin position="110"/>
        <end position="283"/>
    </location>
</feature>
<evidence type="ECO:0000313" key="4">
    <source>
        <dbReference type="EMBL" id="QKG25528.1"/>
    </source>
</evidence>
<keyword evidence="5" id="KW-1185">Reference proteome</keyword>
<dbReference type="EMBL" id="CP053892">
    <property type="protein sequence ID" value="QKG25528.1"/>
    <property type="molecule type" value="Genomic_DNA"/>
</dbReference>
<dbReference type="InterPro" id="IPR052336">
    <property type="entry name" value="MlaD_Phospholipid_Transporter"/>
</dbReference>
<dbReference type="PANTHER" id="PTHR33371:SF4">
    <property type="entry name" value="INTERMEMBRANE PHOSPHOLIPID TRANSPORT SYSTEM BINDING PROTEIN MLAD"/>
    <property type="match status" value="1"/>
</dbReference>
<organism evidence="4 5">
    <name type="scientific">Actinomadura verrucosospora</name>
    <dbReference type="NCBI Taxonomy" id="46165"/>
    <lineage>
        <taxon>Bacteria</taxon>
        <taxon>Bacillati</taxon>
        <taxon>Actinomycetota</taxon>
        <taxon>Actinomycetes</taxon>
        <taxon>Streptosporangiales</taxon>
        <taxon>Thermomonosporaceae</taxon>
        <taxon>Actinomadura</taxon>
    </lineage>
</organism>
<evidence type="ECO:0000259" key="3">
    <source>
        <dbReference type="Pfam" id="PF11887"/>
    </source>
</evidence>
<accession>A0A7D4AT01</accession>
<evidence type="ECO:0000256" key="1">
    <source>
        <dbReference type="SAM" id="MobiDB-lite"/>
    </source>
</evidence>
<dbReference type="Pfam" id="PF02470">
    <property type="entry name" value="MlaD"/>
    <property type="match status" value="1"/>
</dbReference>
<feature type="compositionally biased region" description="Gly residues" evidence="1">
    <location>
        <begin position="326"/>
        <end position="338"/>
    </location>
</feature>
<feature type="region of interest" description="Disordered" evidence="1">
    <location>
        <begin position="314"/>
        <end position="352"/>
    </location>
</feature>
<gene>
    <name evidence="4" type="ORF">ACTIVE_7180</name>
</gene>
<feature type="domain" description="Mce/MlaD" evidence="2">
    <location>
        <begin position="25"/>
        <end position="98"/>
    </location>
</feature>
<evidence type="ECO:0000259" key="2">
    <source>
        <dbReference type="Pfam" id="PF02470"/>
    </source>
</evidence>
<dbReference type="InterPro" id="IPR024516">
    <property type="entry name" value="Mce_C"/>
</dbReference>
<protein>
    <submittedName>
        <fullName evidence="4">Virulence factor Mce family protein</fullName>
    </submittedName>
</protein>
<dbReference type="InterPro" id="IPR005693">
    <property type="entry name" value="Mce"/>
</dbReference>
<dbReference type="InterPro" id="IPR003399">
    <property type="entry name" value="Mce/MlaD"/>
</dbReference>
<dbReference type="Pfam" id="PF11887">
    <property type="entry name" value="Mce4_CUP1"/>
    <property type="match status" value="1"/>
</dbReference>
<sequence>MLVVAAVLALSGCNYKTIGAPKGHLTLTAEFSDVQGLVAGHSVKMSDITVGSVTKVQLDGYRAKATLSIEDGIRIPQGTRAEIKVTSLLGENYVDLQMPPGASMDRGPFLANHAAITQTSVQPAFEQVVGQAGPLVQALAGNDVATVVNAGATALDGNGTRINTSIAKATSLLKLVADQREQLGESVDHLAKLGRSLAAGDDALNEAPVQIERTTRLLNEDKQKILKTVSSLTEAAQQLNDKVLEGRVARFRKLLDDLDPVLAQLGNNRTRLTNLVNGLVTFSDKLPRASYDGQLLLYPLLTITWPDGTPVLGGGGGKTAKKKGKAAGGAGGTGGSGGTELPKPFRTALPDLDKILEGRQ</sequence>
<dbReference type="NCBIfam" id="TIGR00996">
    <property type="entry name" value="Mtu_fam_mce"/>
    <property type="match status" value="1"/>
</dbReference>
<dbReference type="Proteomes" id="UP000501240">
    <property type="component" value="Chromosome"/>
</dbReference>
<dbReference type="PANTHER" id="PTHR33371">
    <property type="entry name" value="INTERMEMBRANE PHOSPHOLIPID TRANSPORT SYSTEM BINDING PROTEIN MLAD-RELATED"/>
    <property type="match status" value="1"/>
</dbReference>
<reference evidence="4 5" key="1">
    <citation type="submission" date="2020-05" db="EMBL/GenBank/DDBJ databases">
        <title>Actinomadura verrucosospora NRRL-B18236 (PFL_A860) Genome sequencing and assembly.</title>
        <authorList>
            <person name="Samborskyy M."/>
        </authorList>
    </citation>
    <scope>NUCLEOTIDE SEQUENCE [LARGE SCALE GENOMIC DNA]</scope>
    <source>
        <strain evidence="4 5">NRRL:B18236</strain>
    </source>
</reference>